<reference evidence="1" key="1">
    <citation type="submission" date="2024-03" db="EMBL/GenBank/DDBJ databases">
        <authorList>
            <consortium name="ELIXIR-Norway"/>
            <consortium name="Elixir Norway"/>
        </authorList>
    </citation>
    <scope>NUCLEOTIDE SEQUENCE</scope>
</reference>
<dbReference type="Proteomes" id="UP001497522">
    <property type="component" value="Chromosome 10"/>
</dbReference>
<dbReference type="EMBL" id="OZ023711">
    <property type="protein sequence ID" value="CAK9859906.1"/>
    <property type="molecule type" value="Genomic_DNA"/>
</dbReference>
<proteinExistence type="predicted"/>
<feature type="non-terminal residue" evidence="1">
    <location>
        <position position="1"/>
    </location>
</feature>
<organism evidence="1 2">
    <name type="scientific">Sphagnum jensenii</name>
    <dbReference type="NCBI Taxonomy" id="128206"/>
    <lineage>
        <taxon>Eukaryota</taxon>
        <taxon>Viridiplantae</taxon>
        <taxon>Streptophyta</taxon>
        <taxon>Embryophyta</taxon>
        <taxon>Bryophyta</taxon>
        <taxon>Sphagnophytina</taxon>
        <taxon>Sphagnopsida</taxon>
        <taxon>Sphagnales</taxon>
        <taxon>Sphagnaceae</taxon>
        <taxon>Sphagnum</taxon>
    </lineage>
</organism>
<accession>A0ABP1ABI4</accession>
<protein>
    <submittedName>
        <fullName evidence="1">Uncharacterized protein</fullName>
    </submittedName>
</protein>
<gene>
    <name evidence="1" type="ORF">CSSPJE1EN2_LOCUS2901</name>
</gene>
<sequence>PLINMNRTSCIEFYSMIEPVRAVQIKAQVMQTFVIVDVYVMLYSLYTTVLDVSKLLELIVPVHRQLGSEDPDPVSRSHD</sequence>
<feature type="non-terminal residue" evidence="1">
    <location>
        <position position="79"/>
    </location>
</feature>
<name>A0ABP1ABI4_9BRYO</name>
<evidence type="ECO:0000313" key="1">
    <source>
        <dbReference type="EMBL" id="CAK9859906.1"/>
    </source>
</evidence>
<keyword evidence="2" id="KW-1185">Reference proteome</keyword>
<evidence type="ECO:0000313" key="2">
    <source>
        <dbReference type="Proteomes" id="UP001497522"/>
    </source>
</evidence>